<keyword evidence="6" id="KW-1185">Reference proteome</keyword>
<evidence type="ECO:0000256" key="3">
    <source>
        <dbReference type="ARBA" id="ARBA00022989"/>
    </source>
</evidence>
<dbReference type="SUPFAM" id="SSF53335">
    <property type="entry name" value="S-adenosyl-L-methionine-dependent methyltransferases"/>
    <property type="match status" value="1"/>
</dbReference>
<keyword evidence="5" id="KW-0808">Transferase</keyword>
<dbReference type="Pfam" id="PF13704">
    <property type="entry name" value="Glyco_tranf_2_4"/>
    <property type="match status" value="1"/>
</dbReference>
<organism evidence="5 6">
    <name type="scientific">Lichenicoccus roseus</name>
    <dbReference type="NCBI Taxonomy" id="2683649"/>
    <lineage>
        <taxon>Bacteria</taxon>
        <taxon>Pseudomonadati</taxon>
        <taxon>Pseudomonadota</taxon>
        <taxon>Alphaproteobacteria</taxon>
        <taxon>Acetobacterales</taxon>
        <taxon>Acetobacteraceae</taxon>
        <taxon>Lichenicoccus</taxon>
    </lineage>
</organism>
<dbReference type="PANTHER" id="PTHR21461">
    <property type="entry name" value="GLYCOSYLTRANSFERASE FAMILY 92 PROTEIN"/>
    <property type="match status" value="1"/>
</dbReference>
<comment type="subcellular location">
    <subcellularLocation>
        <location evidence="1">Membrane</location>
        <topology evidence="1">Single-pass membrane protein</topology>
    </subcellularLocation>
</comment>
<name>A0A5R9J6L8_9PROT</name>
<keyword evidence="3" id="KW-0472">Membrane</keyword>
<proteinExistence type="predicted"/>
<comment type="caution">
    <text evidence="5">The sequence shown here is derived from an EMBL/GenBank/DDBJ whole genome shotgun (WGS) entry which is preliminary data.</text>
</comment>
<sequence>MSRKRCAVVLVVKDEAADIACWLAWHHIHRFDTCIVFDDDSTDGTWEILEHAAGVQDIRLCRTPGSREIFFNLRQQMAYRIALQLYADEFEWIAFFDADEYVSFSAGLDLAGFLDRFDDADGIAINWCNYGSSNHALKPQLPPVEAYTWHGDMQQPINRHVKSIVRPNSVGPHWLNMHAFDIALDRYRDASHNRFTWARQPGIMSSSPDWSVAKLMHFQCRSMEDFLARLRKRPDLPQGSNLWRGYDVNQVEDRAPLRLLPALHAQLARIAVPGRHVPPARPFRKETVMSDDSYQGLIIDIGVSEGNDTAYYLAKGFRVIAVEADPEQCRALRDRFAASIATGALLLLNFAAGEHFGASLEIFVHRVHQGISGIAKRAEVTDDYARHAVTTIDWRTLTAQAGIPRYLKIDIEGNEQAFLTGFLAQGGVPEFISVECHLLQPVEMLFEAGYRRFRLVDQKPAGGLQLPPRQLEGKALAFADFTHASGPFGLDLFADGIWTDLEDFKAAWTEARPRMSRTWFDCHAWKPS</sequence>
<dbReference type="EMBL" id="VCDI01000009">
    <property type="protein sequence ID" value="TLU70996.1"/>
    <property type="molecule type" value="Genomic_DNA"/>
</dbReference>
<dbReference type="Gene3D" id="3.40.50.150">
    <property type="entry name" value="Vaccinia Virus protein VP39"/>
    <property type="match status" value="1"/>
</dbReference>
<dbReference type="SUPFAM" id="SSF53448">
    <property type="entry name" value="Nucleotide-diphospho-sugar transferases"/>
    <property type="match status" value="1"/>
</dbReference>
<evidence type="ECO:0000256" key="2">
    <source>
        <dbReference type="ARBA" id="ARBA00022692"/>
    </source>
</evidence>
<dbReference type="GO" id="GO:0032259">
    <property type="term" value="P:methylation"/>
    <property type="evidence" value="ECO:0007669"/>
    <property type="project" value="UniProtKB-KW"/>
</dbReference>
<dbReference type="GO" id="GO:0016020">
    <property type="term" value="C:membrane"/>
    <property type="evidence" value="ECO:0007669"/>
    <property type="project" value="UniProtKB-SubCell"/>
</dbReference>
<dbReference type="PANTHER" id="PTHR21461:SF69">
    <property type="entry name" value="GLYCOSYLTRANSFERASE FAMILY 92 PROTEIN"/>
    <property type="match status" value="1"/>
</dbReference>
<dbReference type="InterPro" id="IPR029063">
    <property type="entry name" value="SAM-dependent_MTases_sf"/>
</dbReference>
<dbReference type="InterPro" id="IPR029044">
    <property type="entry name" value="Nucleotide-diphossugar_trans"/>
</dbReference>
<dbReference type="GO" id="GO:0005737">
    <property type="term" value="C:cytoplasm"/>
    <property type="evidence" value="ECO:0007669"/>
    <property type="project" value="TreeGrafter"/>
</dbReference>
<dbReference type="Proteomes" id="UP000305654">
    <property type="component" value="Unassembled WGS sequence"/>
</dbReference>
<dbReference type="GO" id="GO:0016757">
    <property type="term" value="F:glycosyltransferase activity"/>
    <property type="evidence" value="ECO:0007669"/>
    <property type="project" value="TreeGrafter"/>
</dbReference>
<keyword evidence="5" id="KW-0489">Methyltransferase</keyword>
<protein>
    <submittedName>
        <fullName evidence="5">FkbM family methyltransferase</fullName>
    </submittedName>
</protein>
<evidence type="ECO:0000256" key="1">
    <source>
        <dbReference type="ARBA" id="ARBA00004167"/>
    </source>
</evidence>
<feature type="domain" description="Methyltransferase FkbM" evidence="4">
    <location>
        <begin position="300"/>
        <end position="439"/>
    </location>
</feature>
<gene>
    <name evidence="5" type="ORF">FE263_19285</name>
</gene>
<dbReference type="AlphaFoldDB" id="A0A5R9J6L8"/>
<evidence type="ECO:0000313" key="6">
    <source>
        <dbReference type="Proteomes" id="UP000305654"/>
    </source>
</evidence>
<dbReference type="Pfam" id="PF05050">
    <property type="entry name" value="Methyltransf_21"/>
    <property type="match status" value="1"/>
</dbReference>
<dbReference type="OrthoDB" id="9814604at2"/>
<accession>A0A5R9J6L8</accession>
<dbReference type="InterPro" id="IPR006342">
    <property type="entry name" value="FkbM_mtfrase"/>
</dbReference>
<keyword evidence="2" id="KW-0812">Transmembrane</keyword>
<keyword evidence="3" id="KW-1133">Transmembrane helix</keyword>
<dbReference type="NCBIfam" id="TIGR01444">
    <property type="entry name" value="fkbM_fam"/>
    <property type="match status" value="1"/>
</dbReference>
<dbReference type="RefSeq" id="WP_138327666.1">
    <property type="nucleotide sequence ID" value="NZ_VCDI01000009.1"/>
</dbReference>
<reference evidence="5 6" key="1">
    <citation type="submission" date="2019-05" db="EMBL/GenBank/DDBJ databases">
        <authorList>
            <person name="Pankratov T."/>
            <person name="Grouzdev D."/>
        </authorList>
    </citation>
    <scope>NUCLEOTIDE SEQUENCE [LARGE SCALE GENOMIC DNA]</scope>
    <source>
        <strain evidence="5 6">KEBCLARHB70R</strain>
    </source>
</reference>
<evidence type="ECO:0000313" key="5">
    <source>
        <dbReference type="EMBL" id="TLU70996.1"/>
    </source>
</evidence>
<dbReference type="GO" id="GO:0008168">
    <property type="term" value="F:methyltransferase activity"/>
    <property type="evidence" value="ECO:0007669"/>
    <property type="project" value="UniProtKB-KW"/>
</dbReference>
<dbReference type="Gene3D" id="3.90.550.10">
    <property type="entry name" value="Spore Coat Polysaccharide Biosynthesis Protein SpsA, Chain A"/>
    <property type="match status" value="1"/>
</dbReference>
<evidence type="ECO:0000259" key="4">
    <source>
        <dbReference type="Pfam" id="PF05050"/>
    </source>
</evidence>